<accession>A0A8H3M3C7</accession>
<organism evidence="3 4">
    <name type="scientific">Rhizophagus clarus</name>
    <dbReference type="NCBI Taxonomy" id="94130"/>
    <lineage>
        <taxon>Eukaryota</taxon>
        <taxon>Fungi</taxon>
        <taxon>Fungi incertae sedis</taxon>
        <taxon>Mucoromycota</taxon>
        <taxon>Glomeromycotina</taxon>
        <taxon>Glomeromycetes</taxon>
        <taxon>Glomerales</taxon>
        <taxon>Glomeraceae</taxon>
        <taxon>Rhizophagus</taxon>
    </lineage>
</organism>
<proteinExistence type="predicted"/>
<feature type="compositionally biased region" description="Acidic residues" evidence="1">
    <location>
        <begin position="171"/>
        <end position="180"/>
    </location>
</feature>
<feature type="compositionally biased region" description="Basic and acidic residues" evidence="1">
    <location>
        <begin position="148"/>
        <end position="170"/>
    </location>
</feature>
<sequence length="791" mass="91760">MDINDIIEEEFDETPDNDDYYLSLFRNPLNVFSNDEIVELSLSQGDVNFELLTEEIFESHKSSESESTISSSSSESSSESDSNDSEEEFQNNKTGEIERGKDRSQNRGRGRATRGRGRGRGRERGDSIDRENEGSSKSGSGVKVRGGRGKEKGKGKEREKKEEEREKEEEGEKEEEEEKEEEKVGGRGRGRGRGRGKERGRERGRRRGRGGGNKKQEQEEQEEEQEKEQENKENDLPKPPQFNIFKHLNPLHKAHLNLPSTMQELSYCDPYSIFSLFFSIEILNIIVENTNEHAKSKFAEKKRSWDDLTLSELKIFLAIIIYMGLFKMPSMKDYWNNKQQFPIHNITRYMTCLRFEQIKRFLHISSINSQSQSNVSALLFPKLEPLASYIQNASKKYYIPSSNVSVDEMIARFLGRSYYTFRIKNKPNPEGFKILSLCDAGYTYAFIFLSRKFDNPEVQSIPNLNKTSCEVYHLVKQLPPKKSFNIYMDNFFSNINLFSFLRSKNFGACGTARVNSSKYPKILKINNKLDWDTLSGVVVDDVLAVLWIDNGPVTMLSTLHEINNGLKNRINRERRCPRINKTNSSTIKKVFGDQPKKILPILKIIDDYNHYMGGVDIADQLRSNYIIQFPVRRTWYPLFFWILDTSIVNSYLIYKIKHEKKVSHKEFRIKILWSLIKTALEPQPTKETRGSKGKQKTLTKKQSYVTKNFNLPPGRLIEAKHLPIYNKRHLSCEYCKIINKLQSQSAKKSPYQSHYSCSFCKVRLCINHNRNCFLLFHTVKDIELENMINVA</sequence>
<feature type="compositionally biased region" description="Basic residues" evidence="1">
    <location>
        <begin position="106"/>
        <end position="119"/>
    </location>
</feature>
<dbReference type="EMBL" id="BLAL01000262">
    <property type="protein sequence ID" value="GES98154.1"/>
    <property type="molecule type" value="Genomic_DNA"/>
</dbReference>
<gene>
    <name evidence="3" type="ORF">RCL2_002471400</name>
</gene>
<dbReference type="Pfam" id="PF13843">
    <property type="entry name" value="DDE_Tnp_1_7"/>
    <property type="match status" value="1"/>
</dbReference>
<feature type="compositionally biased region" description="Low complexity" evidence="1">
    <location>
        <begin position="65"/>
        <end position="80"/>
    </location>
</feature>
<reference evidence="3" key="1">
    <citation type="submission" date="2019-10" db="EMBL/GenBank/DDBJ databases">
        <title>Conservation and host-specific expression of non-tandemly repeated heterogenous ribosome RNA gene in arbuscular mycorrhizal fungi.</title>
        <authorList>
            <person name="Maeda T."/>
            <person name="Kobayashi Y."/>
            <person name="Nakagawa T."/>
            <person name="Ezawa T."/>
            <person name="Yamaguchi K."/>
            <person name="Bino T."/>
            <person name="Nishimoto Y."/>
            <person name="Shigenobu S."/>
            <person name="Kawaguchi M."/>
        </authorList>
    </citation>
    <scope>NUCLEOTIDE SEQUENCE</scope>
    <source>
        <strain evidence="3">HR1</strain>
    </source>
</reference>
<dbReference type="AlphaFoldDB" id="A0A8H3M3C7"/>
<evidence type="ECO:0000256" key="1">
    <source>
        <dbReference type="SAM" id="MobiDB-lite"/>
    </source>
</evidence>
<evidence type="ECO:0000259" key="2">
    <source>
        <dbReference type="Pfam" id="PF13843"/>
    </source>
</evidence>
<feature type="region of interest" description="Disordered" evidence="1">
    <location>
        <begin position="58"/>
        <end position="242"/>
    </location>
</feature>
<evidence type="ECO:0000313" key="3">
    <source>
        <dbReference type="EMBL" id="GES98154.1"/>
    </source>
</evidence>
<feature type="domain" description="PiggyBac transposable element-derived protein" evidence="2">
    <location>
        <begin position="269"/>
        <end position="651"/>
    </location>
</feature>
<dbReference type="Proteomes" id="UP000615446">
    <property type="component" value="Unassembled WGS sequence"/>
</dbReference>
<comment type="caution">
    <text evidence="3">The sequence shown here is derived from an EMBL/GenBank/DDBJ whole genome shotgun (WGS) entry which is preliminary data.</text>
</comment>
<dbReference type="PANTHER" id="PTHR46599">
    <property type="entry name" value="PIGGYBAC TRANSPOSABLE ELEMENT-DERIVED PROTEIN 4"/>
    <property type="match status" value="1"/>
</dbReference>
<dbReference type="InterPro" id="IPR029526">
    <property type="entry name" value="PGBD"/>
</dbReference>
<feature type="compositionally biased region" description="Basic and acidic residues" evidence="1">
    <location>
        <begin position="120"/>
        <end position="134"/>
    </location>
</feature>
<dbReference type="PANTHER" id="PTHR46599:SF3">
    <property type="entry name" value="PIGGYBAC TRANSPOSABLE ELEMENT-DERIVED PROTEIN 4"/>
    <property type="match status" value="1"/>
</dbReference>
<feature type="compositionally biased region" description="Basic and acidic residues" evidence="1">
    <location>
        <begin position="95"/>
        <end position="105"/>
    </location>
</feature>
<protein>
    <submittedName>
        <fullName evidence="3">PiggyBac transposable element-derived protein 4-like</fullName>
    </submittedName>
</protein>
<dbReference type="OrthoDB" id="2400393at2759"/>
<name>A0A8H3M3C7_9GLOM</name>
<evidence type="ECO:0000313" key="4">
    <source>
        <dbReference type="Proteomes" id="UP000615446"/>
    </source>
</evidence>